<evidence type="ECO:0000256" key="1">
    <source>
        <dbReference type="SAM" id="SignalP"/>
    </source>
</evidence>
<dbReference type="AlphaFoldDB" id="A0A9D2ZZZ2"/>
<evidence type="ECO:0000313" key="3">
    <source>
        <dbReference type="EMBL" id="HJF28457.1"/>
    </source>
</evidence>
<evidence type="ECO:0000313" key="4">
    <source>
        <dbReference type="Proteomes" id="UP000787156"/>
    </source>
</evidence>
<dbReference type="EMBL" id="DYWX01000099">
    <property type="protein sequence ID" value="HJF28457.1"/>
    <property type="molecule type" value="Genomic_DNA"/>
</dbReference>
<dbReference type="PROSITE" id="PS51257">
    <property type="entry name" value="PROKAR_LIPOPROTEIN"/>
    <property type="match status" value="1"/>
</dbReference>
<dbReference type="InterPro" id="IPR053147">
    <property type="entry name" value="Hsp_HslJ-like"/>
</dbReference>
<evidence type="ECO:0000259" key="2">
    <source>
        <dbReference type="Pfam" id="PF03724"/>
    </source>
</evidence>
<dbReference type="Proteomes" id="UP000787156">
    <property type="component" value="Unassembled WGS sequence"/>
</dbReference>
<dbReference type="InterPro" id="IPR038670">
    <property type="entry name" value="HslJ-like_sf"/>
</dbReference>
<reference evidence="3" key="1">
    <citation type="journal article" date="2021" name="PeerJ">
        <title>Extensive microbial diversity within the chicken gut microbiome revealed by metagenomics and culture.</title>
        <authorList>
            <person name="Gilroy R."/>
            <person name="Ravi A."/>
            <person name="Getino M."/>
            <person name="Pursley I."/>
            <person name="Horton D.L."/>
            <person name="Alikhan N.F."/>
            <person name="Baker D."/>
            <person name="Gharbi K."/>
            <person name="Hall N."/>
            <person name="Watson M."/>
            <person name="Adriaenssens E.M."/>
            <person name="Foster-Nyarko E."/>
            <person name="Jarju S."/>
            <person name="Secka A."/>
            <person name="Antonio M."/>
            <person name="Oren A."/>
            <person name="Chaudhuri R.R."/>
            <person name="La Ragione R."/>
            <person name="Hildebrand F."/>
            <person name="Pallen M.J."/>
        </authorList>
    </citation>
    <scope>NUCLEOTIDE SEQUENCE</scope>
    <source>
        <strain evidence="3">CHK135-1449</strain>
    </source>
</reference>
<sequence length="153" mass="16612">MLKQLTAAIIMASTLSIMGCETLPGNSAAQTTQNLQLLQNRTWMVTQIGNTEIKTAPTAHNIPSLQFDAATQRVSGADGCNRIMGSYTASKDTLSLGQMAGTRMACTNNDNLDQKFNEALSKVTHYQVFGKTLKLLDRHGNLLIQLETAAQPR</sequence>
<name>A0A9D2ZZZ2_ACILW</name>
<proteinExistence type="predicted"/>
<protein>
    <submittedName>
        <fullName evidence="3">META domain-containing protein</fullName>
    </submittedName>
</protein>
<feature type="signal peptide" evidence="1">
    <location>
        <begin position="1"/>
        <end position="19"/>
    </location>
</feature>
<dbReference type="Pfam" id="PF03724">
    <property type="entry name" value="META"/>
    <property type="match status" value="1"/>
</dbReference>
<reference evidence="3" key="2">
    <citation type="submission" date="2021-09" db="EMBL/GenBank/DDBJ databases">
        <authorList>
            <person name="Gilroy R."/>
        </authorList>
    </citation>
    <scope>NUCLEOTIDE SEQUENCE</scope>
    <source>
        <strain evidence="3">CHK135-1449</strain>
    </source>
</reference>
<dbReference type="PANTHER" id="PTHR35535">
    <property type="entry name" value="HEAT SHOCK PROTEIN HSLJ"/>
    <property type="match status" value="1"/>
</dbReference>
<comment type="caution">
    <text evidence="3">The sequence shown here is derived from an EMBL/GenBank/DDBJ whole genome shotgun (WGS) entry which is preliminary data.</text>
</comment>
<dbReference type="Gene3D" id="2.40.128.270">
    <property type="match status" value="1"/>
</dbReference>
<feature type="chain" id="PRO_5039659587" evidence="1">
    <location>
        <begin position="20"/>
        <end position="153"/>
    </location>
</feature>
<feature type="domain" description="DUF306" evidence="2">
    <location>
        <begin position="37"/>
        <end position="145"/>
    </location>
</feature>
<dbReference type="InterPro" id="IPR005184">
    <property type="entry name" value="DUF306_Meta_HslJ"/>
</dbReference>
<accession>A0A9D2ZZZ2</accession>
<dbReference type="PANTHER" id="PTHR35535:SF1">
    <property type="entry name" value="HEAT SHOCK PROTEIN HSLJ"/>
    <property type="match status" value="1"/>
</dbReference>
<gene>
    <name evidence="3" type="ORF">K8V79_09480</name>
</gene>
<organism evidence="3 4">
    <name type="scientific">Acinetobacter lwoffii</name>
    <dbReference type="NCBI Taxonomy" id="28090"/>
    <lineage>
        <taxon>Bacteria</taxon>
        <taxon>Pseudomonadati</taxon>
        <taxon>Pseudomonadota</taxon>
        <taxon>Gammaproteobacteria</taxon>
        <taxon>Moraxellales</taxon>
        <taxon>Moraxellaceae</taxon>
        <taxon>Acinetobacter</taxon>
    </lineage>
</organism>
<keyword evidence="1" id="KW-0732">Signal</keyword>